<dbReference type="STRING" id="93625.A0A409XS06"/>
<keyword evidence="2" id="KW-1185">Reference proteome</keyword>
<name>A0A409XS06_PSICY</name>
<gene>
    <name evidence="1" type="ORF">CVT25_008495</name>
</gene>
<dbReference type="Proteomes" id="UP000283269">
    <property type="component" value="Unassembled WGS sequence"/>
</dbReference>
<accession>A0A409XS06</accession>
<sequence>MDWGLFAEDLWKRLKRLATGEVESVEKFDEQLDALDTAVELSITKHVPLVCPLPYVKCWWTRELELIKKVMQCLEWKSHQEQLKQGHGVHEEYRRAQNDYSAVIWEIKAEHWVDWLEGLDEESVWDACQLA</sequence>
<dbReference type="OrthoDB" id="3261136at2759"/>
<organism evidence="1 2">
    <name type="scientific">Psilocybe cyanescens</name>
    <dbReference type="NCBI Taxonomy" id="93625"/>
    <lineage>
        <taxon>Eukaryota</taxon>
        <taxon>Fungi</taxon>
        <taxon>Dikarya</taxon>
        <taxon>Basidiomycota</taxon>
        <taxon>Agaricomycotina</taxon>
        <taxon>Agaricomycetes</taxon>
        <taxon>Agaricomycetidae</taxon>
        <taxon>Agaricales</taxon>
        <taxon>Agaricineae</taxon>
        <taxon>Strophariaceae</taxon>
        <taxon>Psilocybe</taxon>
    </lineage>
</organism>
<proteinExistence type="predicted"/>
<evidence type="ECO:0000313" key="1">
    <source>
        <dbReference type="EMBL" id="PPQ93476.1"/>
    </source>
</evidence>
<dbReference type="AlphaFoldDB" id="A0A409XS06"/>
<reference evidence="1 2" key="1">
    <citation type="journal article" date="2018" name="Evol. Lett.">
        <title>Horizontal gene cluster transfer increased hallucinogenic mushroom diversity.</title>
        <authorList>
            <person name="Reynolds H.T."/>
            <person name="Vijayakumar V."/>
            <person name="Gluck-Thaler E."/>
            <person name="Korotkin H.B."/>
            <person name="Matheny P.B."/>
            <person name="Slot J.C."/>
        </authorList>
    </citation>
    <scope>NUCLEOTIDE SEQUENCE [LARGE SCALE GENOMIC DNA]</scope>
    <source>
        <strain evidence="1 2">2631</strain>
    </source>
</reference>
<comment type="caution">
    <text evidence="1">The sequence shown here is derived from an EMBL/GenBank/DDBJ whole genome shotgun (WGS) entry which is preliminary data.</text>
</comment>
<dbReference type="EMBL" id="NHYD01000731">
    <property type="protein sequence ID" value="PPQ93476.1"/>
    <property type="molecule type" value="Genomic_DNA"/>
</dbReference>
<dbReference type="InParanoid" id="A0A409XS06"/>
<protein>
    <submittedName>
        <fullName evidence="1">Uncharacterized protein</fullName>
    </submittedName>
</protein>
<evidence type="ECO:0000313" key="2">
    <source>
        <dbReference type="Proteomes" id="UP000283269"/>
    </source>
</evidence>